<dbReference type="InterPro" id="IPR026081">
    <property type="entry name" value="DISC1"/>
</dbReference>
<dbReference type="GO" id="GO:0045111">
    <property type="term" value="C:intermediate filament cytoskeleton"/>
    <property type="evidence" value="ECO:0007669"/>
    <property type="project" value="TreeGrafter"/>
</dbReference>
<dbReference type="GO" id="GO:0005815">
    <property type="term" value="C:microtubule organizing center"/>
    <property type="evidence" value="ECO:0007669"/>
    <property type="project" value="TreeGrafter"/>
</dbReference>
<evidence type="ECO:0000313" key="1">
    <source>
        <dbReference type="Proteomes" id="UP000245341"/>
    </source>
</evidence>
<name>A0A7F8Q4B8_LEPWE</name>
<dbReference type="RefSeq" id="XP_030875351.1">
    <property type="nucleotide sequence ID" value="XM_031019491.1"/>
</dbReference>
<dbReference type="GO" id="GO:0005874">
    <property type="term" value="C:microtubule"/>
    <property type="evidence" value="ECO:0007669"/>
    <property type="project" value="TreeGrafter"/>
</dbReference>
<reference evidence="2" key="1">
    <citation type="submission" date="2025-08" db="UniProtKB">
        <authorList>
            <consortium name="RefSeq"/>
        </authorList>
    </citation>
    <scope>IDENTIFICATION</scope>
    <source>
        <tissue evidence="2">Liver</tissue>
    </source>
</reference>
<dbReference type="Proteomes" id="UP000245341">
    <property type="component" value="Unplaced"/>
</dbReference>
<dbReference type="PANTHER" id="PTHR14332:SF3">
    <property type="entry name" value="DISRUPTED IN SCHIZOPHRENIA 1 PROTEIN"/>
    <property type="match status" value="1"/>
</dbReference>
<proteinExistence type="predicted"/>
<dbReference type="OrthoDB" id="9836442at2759"/>
<gene>
    <name evidence="2" type="primary">LOC115937470</name>
</gene>
<dbReference type="GO" id="GO:0001764">
    <property type="term" value="P:neuron migration"/>
    <property type="evidence" value="ECO:0007669"/>
    <property type="project" value="TreeGrafter"/>
</dbReference>
<protein>
    <submittedName>
        <fullName evidence="2">Disrupted in schizophrenia 1 protein-like</fullName>
    </submittedName>
</protein>
<dbReference type="PANTHER" id="PTHR14332">
    <property type="entry name" value="DISRUPTED IN SCHIZOPHRENIA 1 PROTEIN"/>
    <property type="match status" value="1"/>
</dbReference>
<dbReference type="GO" id="GO:0060271">
    <property type="term" value="P:cilium assembly"/>
    <property type="evidence" value="ECO:0007669"/>
    <property type="project" value="TreeGrafter"/>
</dbReference>
<dbReference type="GeneID" id="115937470"/>
<accession>A0A7F8Q4B8</accession>
<evidence type="ECO:0000313" key="2">
    <source>
        <dbReference type="RefSeq" id="XP_030875351.1"/>
    </source>
</evidence>
<dbReference type="KEGG" id="lww:115937470"/>
<organism evidence="1 2">
    <name type="scientific">Leptonychotes weddellii</name>
    <name type="common">Weddell seal</name>
    <name type="synonym">Otaria weddellii</name>
    <dbReference type="NCBI Taxonomy" id="9713"/>
    <lineage>
        <taxon>Eukaryota</taxon>
        <taxon>Metazoa</taxon>
        <taxon>Chordata</taxon>
        <taxon>Craniata</taxon>
        <taxon>Vertebrata</taxon>
        <taxon>Euteleostomi</taxon>
        <taxon>Mammalia</taxon>
        <taxon>Eutheria</taxon>
        <taxon>Laurasiatheria</taxon>
        <taxon>Carnivora</taxon>
        <taxon>Caniformia</taxon>
        <taxon>Pinnipedia</taxon>
        <taxon>Phocidae</taxon>
        <taxon>Monachinae</taxon>
        <taxon>Lobodontini</taxon>
        <taxon>Leptonychotes</taxon>
    </lineage>
</organism>
<dbReference type="AlphaFoldDB" id="A0A7F8Q4B8"/>
<keyword evidence="1" id="KW-1185">Reference proteome</keyword>
<sequence length="238" mass="26820">MNQGTDLCFTEPYAHILLPMLAQYPMHKMGVKENALKYMKMLEDKLRSCKCPLLGKVWGADLEACRLLVQSLQLQESRDTLFAEDERQTDDFAGAVCPTTPAISPKLHSEVERKTPLQAFGDWKAHLSPSLYFAGSEQKENHTRRLWSSFSDQESCVLSAELGEKCEAIDKKLLYLEDQLHTAIHSHDEDLIQSLKRELQMVKETLQAMILQLQPAKEVGEREAAASCVTAGVREAQA</sequence>